<evidence type="ECO:0000313" key="2">
    <source>
        <dbReference type="EMBL" id="SSX21036.1"/>
    </source>
</evidence>
<proteinExistence type="predicted"/>
<dbReference type="VEuPathDB" id="VectorBase:CSON003383"/>
<accession>A0A336LSP3</accession>
<gene>
    <name evidence="2" type="primary">CSON003383</name>
</gene>
<protein>
    <submittedName>
        <fullName evidence="2">CSON003383 protein</fullName>
    </submittedName>
</protein>
<name>A0A336LSP3_CULSO</name>
<dbReference type="EMBL" id="UFQT01000160">
    <property type="protein sequence ID" value="SSX21036.1"/>
    <property type="molecule type" value="Genomic_DNA"/>
</dbReference>
<organism evidence="2">
    <name type="scientific">Culicoides sonorensis</name>
    <name type="common">Biting midge</name>
    <dbReference type="NCBI Taxonomy" id="179676"/>
    <lineage>
        <taxon>Eukaryota</taxon>
        <taxon>Metazoa</taxon>
        <taxon>Ecdysozoa</taxon>
        <taxon>Arthropoda</taxon>
        <taxon>Hexapoda</taxon>
        <taxon>Insecta</taxon>
        <taxon>Pterygota</taxon>
        <taxon>Neoptera</taxon>
        <taxon>Endopterygota</taxon>
        <taxon>Diptera</taxon>
        <taxon>Nematocera</taxon>
        <taxon>Chironomoidea</taxon>
        <taxon>Ceratopogonidae</taxon>
        <taxon>Ceratopogoninae</taxon>
        <taxon>Culicoides</taxon>
        <taxon>Monoculicoides</taxon>
    </lineage>
</organism>
<reference evidence="2" key="2">
    <citation type="submission" date="2018-07" db="EMBL/GenBank/DDBJ databases">
        <authorList>
            <person name="Quirk P.G."/>
            <person name="Krulwich T.A."/>
        </authorList>
    </citation>
    <scope>NUCLEOTIDE SEQUENCE</scope>
</reference>
<reference evidence="1" key="1">
    <citation type="submission" date="2018-04" db="EMBL/GenBank/DDBJ databases">
        <authorList>
            <person name="Go L.Y."/>
            <person name="Mitchell J.A."/>
        </authorList>
    </citation>
    <scope>NUCLEOTIDE SEQUENCE</scope>
    <source>
        <tissue evidence="1">Whole organism</tissue>
    </source>
</reference>
<evidence type="ECO:0000313" key="1">
    <source>
        <dbReference type="EMBL" id="SSX00656.1"/>
    </source>
</evidence>
<dbReference type="AlphaFoldDB" id="A0A336LSP3"/>
<sequence>MTPISATTPNSIKNGQYQYQYMRSTSSPDSSTNTTTTTDPMVNSLMQELRSMKITSGVDACSKSGDSGFLSSGDSSVNGDACSSSATSVIMKTTSGTSGLWGSKTIWGATNNSSSSNTNPGSSSDINNFNFSINNSKESIWSAQSPPLSGNSLWETNNFNHNNKQQLNNNVNNTKSQDNEWLGSIWMIPQTPQNNNNNHNKISSYTSKLNAIWDTPDSYQNFKSDLQQQQQGASTGEFQLLRPHDIGRNMWNNSTAAAVMSNINKNENSTSTATSSVSSIWATPTPTLPAAVQKPLTLQQQQPQQMRINPIKNYPIIPNNVAMSQQQTHIMNANNINTNIDNGIIGNHQQNMMQPPNCYSQLFTDDFLNNYLNMIN</sequence>
<dbReference type="EMBL" id="UFQS01000160">
    <property type="protein sequence ID" value="SSX00656.1"/>
    <property type="molecule type" value="Genomic_DNA"/>
</dbReference>